<evidence type="ECO:0000256" key="1">
    <source>
        <dbReference type="SAM" id="MobiDB-lite"/>
    </source>
</evidence>
<dbReference type="EnsemblMetazoa" id="ACOM028523-RA">
    <property type="protein sequence ID" value="ACOM028523-PA.1"/>
    <property type="gene ID" value="ACOM028523"/>
</dbReference>
<protein>
    <submittedName>
        <fullName evidence="2">Uncharacterized protein</fullName>
    </submittedName>
</protein>
<feature type="region of interest" description="Disordered" evidence="1">
    <location>
        <begin position="224"/>
        <end position="355"/>
    </location>
</feature>
<accession>A0A8W7PA90</accession>
<feature type="compositionally biased region" description="Gly residues" evidence="1">
    <location>
        <begin position="275"/>
        <end position="286"/>
    </location>
</feature>
<evidence type="ECO:0000313" key="2">
    <source>
        <dbReference type="EnsemblMetazoa" id="ACOM028523-PA.1"/>
    </source>
</evidence>
<organism evidence="2">
    <name type="scientific">Anopheles coluzzii</name>
    <name type="common">African malaria mosquito</name>
    <dbReference type="NCBI Taxonomy" id="1518534"/>
    <lineage>
        <taxon>Eukaryota</taxon>
        <taxon>Metazoa</taxon>
        <taxon>Ecdysozoa</taxon>
        <taxon>Arthropoda</taxon>
        <taxon>Hexapoda</taxon>
        <taxon>Insecta</taxon>
        <taxon>Pterygota</taxon>
        <taxon>Neoptera</taxon>
        <taxon>Endopterygota</taxon>
        <taxon>Diptera</taxon>
        <taxon>Nematocera</taxon>
        <taxon>Culicoidea</taxon>
        <taxon>Culicidae</taxon>
        <taxon>Anophelinae</taxon>
        <taxon>Anopheles</taxon>
    </lineage>
</organism>
<proteinExistence type="predicted"/>
<feature type="compositionally biased region" description="Low complexity" evidence="1">
    <location>
        <begin position="311"/>
        <end position="325"/>
    </location>
</feature>
<feature type="compositionally biased region" description="Low complexity" evidence="1">
    <location>
        <begin position="287"/>
        <end position="301"/>
    </location>
</feature>
<name>A0A8W7PA90_ANOCL</name>
<sequence>MSCRVGGTSTSSVSGAVCLVGSSRFNRYAIFSADSFSPMYAFVSATEIVSLRKARSGYCFVSPLADTTSQYSTVNCFAQCVENMQTSVSRTMRALVRSVAVHSMNTFFVWRPHHEPFQAEQIVPVGRNVDTVDDLLRGILRRLYQTLFLGKNVDDETGTVVEASTHPLPTSAEAEDNAVSGALGRLTLGPAGIATGAVRSAASVGVESGRSQLDGGSVICKNISKNNGKTMSSAQSSTTATKPSSAPSHAPGAAGRDGSSGGKQTNTNNSDGDGGKTAGGVGGGTGNTAAASKPVTAAAGAPPGQSAHNINSKPSATSNSSSPAKSDTETFSEIQPRVSDSSESEEESVSESAVV</sequence>
<dbReference type="VEuPathDB" id="VectorBase:ACON2_042695"/>
<reference evidence="2" key="1">
    <citation type="submission" date="2022-08" db="UniProtKB">
        <authorList>
            <consortium name="EnsemblMetazoa"/>
        </authorList>
    </citation>
    <scope>IDENTIFICATION</scope>
</reference>
<feature type="compositionally biased region" description="Low complexity" evidence="1">
    <location>
        <begin position="230"/>
        <end position="254"/>
    </location>
</feature>
<dbReference type="AlphaFoldDB" id="A0A8W7PA90"/>
<dbReference type="Proteomes" id="UP000075882">
    <property type="component" value="Unassembled WGS sequence"/>
</dbReference>
<feature type="compositionally biased region" description="Polar residues" evidence="1">
    <location>
        <begin position="262"/>
        <end position="271"/>
    </location>
</feature>